<proteinExistence type="predicted"/>
<evidence type="ECO:0000256" key="1">
    <source>
        <dbReference type="SAM" id="Phobius"/>
    </source>
</evidence>
<feature type="transmembrane region" description="Helical" evidence="1">
    <location>
        <begin position="113"/>
        <end position="134"/>
    </location>
</feature>
<feature type="transmembrane region" description="Helical" evidence="1">
    <location>
        <begin position="80"/>
        <end position="101"/>
    </location>
</feature>
<accession>A0A371NVH8</accession>
<evidence type="ECO:0000313" key="2">
    <source>
        <dbReference type="EMBL" id="REJ06613.1"/>
    </source>
</evidence>
<dbReference type="RefSeq" id="WP_116241389.1">
    <property type="nucleotide sequence ID" value="NZ_QUAB01000033.1"/>
</dbReference>
<comment type="caution">
    <text evidence="2">The sequence shown here is derived from an EMBL/GenBank/DDBJ whole genome shotgun (WGS) entry which is preliminary data.</text>
</comment>
<gene>
    <name evidence="2" type="ORF">DY023_05810</name>
</gene>
<evidence type="ECO:0008006" key="4">
    <source>
        <dbReference type="Google" id="ProtNLM"/>
    </source>
</evidence>
<sequence length="156" mass="16525">MNTPARPTSTPLLRRTLILSAIATGVLAVAGALIGWAVAGQSGLISALVGVLLAAVFLAITAISILIANHWYGDDLYVPIFFGAVLGGWLLKFVIFLVVLATLRGAPWVQPQVFFFAILAGIVVTLIIDVVVMLRTRMPNVSDVELPESTEDPADS</sequence>
<keyword evidence="3" id="KW-1185">Reference proteome</keyword>
<feature type="transmembrane region" description="Helical" evidence="1">
    <location>
        <begin position="12"/>
        <end position="38"/>
    </location>
</feature>
<dbReference type="AlphaFoldDB" id="A0A371NVH8"/>
<dbReference type="EMBL" id="QUAB01000033">
    <property type="protein sequence ID" value="REJ06613.1"/>
    <property type="molecule type" value="Genomic_DNA"/>
</dbReference>
<protein>
    <recommendedName>
        <fullName evidence="4">ATP synthase protein I</fullName>
    </recommendedName>
</protein>
<reference evidence="2 3" key="1">
    <citation type="submission" date="2018-08" db="EMBL/GenBank/DDBJ databases">
        <title>Isolation, diversity and antifungal activity of Actinobacteria from cow dung.</title>
        <authorList>
            <person name="Ling L."/>
        </authorList>
    </citation>
    <scope>NUCLEOTIDE SEQUENCE [LARGE SCALE GENOMIC DNA]</scope>
    <source>
        <strain evidence="2 3">NEAU-LLE</strain>
    </source>
</reference>
<keyword evidence="1" id="KW-0472">Membrane</keyword>
<dbReference type="PROSITE" id="PS51318">
    <property type="entry name" value="TAT"/>
    <property type="match status" value="1"/>
</dbReference>
<name>A0A371NVH8_9MICO</name>
<feature type="transmembrane region" description="Helical" evidence="1">
    <location>
        <begin position="44"/>
        <end position="68"/>
    </location>
</feature>
<evidence type="ECO:0000313" key="3">
    <source>
        <dbReference type="Proteomes" id="UP000262172"/>
    </source>
</evidence>
<dbReference type="Proteomes" id="UP000262172">
    <property type="component" value="Unassembled WGS sequence"/>
</dbReference>
<dbReference type="InterPro" id="IPR006311">
    <property type="entry name" value="TAT_signal"/>
</dbReference>
<organism evidence="2 3">
    <name type="scientific">Microbacterium bovistercoris</name>
    <dbReference type="NCBI Taxonomy" id="2293570"/>
    <lineage>
        <taxon>Bacteria</taxon>
        <taxon>Bacillati</taxon>
        <taxon>Actinomycetota</taxon>
        <taxon>Actinomycetes</taxon>
        <taxon>Micrococcales</taxon>
        <taxon>Microbacteriaceae</taxon>
        <taxon>Microbacterium</taxon>
    </lineage>
</organism>
<keyword evidence="1" id="KW-1133">Transmembrane helix</keyword>
<keyword evidence="1" id="KW-0812">Transmembrane</keyword>
<dbReference type="OrthoDB" id="5117309at2"/>